<keyword evidence="3" id="KW-0238">DNA-binding</keyword>
<dbReference type="EMBL" id="JAGKSP010000001">
    <property type="protein sequence ID" value="MBP3961635.1"/>
    <property type="molecule type" value="Genomic_DNA"/>
</dbReference>
<dbReference type="EMBL" id="JAGKSP010000004">
    <property type="protein sequence ID" value="MBP3963695.1"/>
    <property type="molecule type" value="Genomic_DNA"/>
</dbReference>
<gene>
    <name evidence="6" type="ORF">I8J30_02855</name>
    <name evidence="7" type="ORF">I8J30_13340</name>
</gene>
<name>A0ABS5C709_9BACL</name>
<dbReference type="PANTHER" id="PTHR30419">
    <property type="entry name" value="HTH-TYPE TRANSCRIPTIONAL REGULATOR YBHD"/>
    <property type="match status" value="1"/>
</dbReference>
<organism evidence="6 8">
    <name type="scientific">Paenibacillus lignilyticus</name>
    <dbReference type="NCBI Taxonomy" id="1172615"/>
    <lineage>
        <taxon>Bacteria</taxon>
        <taxon>Bacillati</taxon>
        <taxon>Bacillota</taxon>
        <taxon>Bacilli</taxon>
        <taxon>Bacillales</taxon>
        <taxon>Paenibacillaceae</taxon>
        <taxon>Paenibacillus</taxon>
    </lineage>
</organism>
<dbReference type="SUPFAM" id="SSF46785">
    <property type="entry name" value="Winged helix' DNA-binding domain"/>
    <property type="match status" value="1"/>
</dbReference>
<dbReference type="Proteomes" id="UP000673394">
    <property type="component" value="Unassembled WGS sequence"/>
</dbReference>
<evidence type="ECO:0000259" key="5">
    <source>
        <dbReference type="PROSITE" id="PS50931"/>
    </source>
</evidence>
<dbReference type="Pfam" id="PF03466">
    <property type="entry name" value="LysR_substrate"/>
    <property type="match status" value="1"/>
</dbReference>
<dbReference type="PANTHER" id="PTHR30419:SF8">
    <property type="entry name" value="NITROGEN ASSIMILATION TRANSCRIPTIONAL ACTIVATOR-RELATED"/>
    <property type="match status" value="1"/>
</dbReference>
<accession>A0ABS5C709</accession>
<proteinExistence type="inferred from homology"/>
<comment type="similarity">
    <text evidence="1">Belongs to the LysR transcriptional regulatory family.</text>
</comment>
<reference evidence="6 8" key="1">
    <citation type="submission" date="2021-04" db="EMBL/GenBank/DDBJ databases">
        <title>Paenibacillus sp. DLE-14 whole genome sequence.</title>
        <authorList>
            <person name="Ham Y.J."/>
        </authorList>
    </citation>
    <scope>NUCLEOTIDE SEQUENCE [LARGE SCALE GENOMIC DNA]</scope>
    <source>
        <strain evidence="6 8">DLE-14</strain>
    </source>
</reference>
<feature type="domain" description="HTH lysR-type" evidence="5">
    <location>
        <begin position="1"/>
        <end position="58"/>
    </location>
</feature>
<dbReference type="InterPro" id="IPR000847">
    <property type="entry name" value="LysR_HTH_N"/>
</dbReference>
<sequence>MNILRLQILVLIERLRKVTAVADELGMKQPTVSFHMKKLEEEWGMPLFEMKTGKVMLTESGKLLYQYAEGIDRLYREAQERFASYRRQGKHQFVIGCTDAASSVLFSGNWYRLAEEASTLQINLITDQTNRLLEQLHTGKLDLIVFGDSPLYERELQGCQSELLLEDRLSLFTTKSHPLLDAQQGGTASSYLLQGQSYVKLADPSIEEAVSSWFAKEQLKLSSPLSTDRIDLALNAVRAGSLLALLPSSAALPLSGGILRLPLPGQQQSWKLVAAWRSDYWNPVQQQRMVALLKELPKLQKTADSK</sequence>
<dbReference type="Gene3D" id="3.40.190.10">
    <property type="entry name" value="Periplasmic binding protein-like II"/>
    <property type="match status" value="2"/>
</dbReference>
<comment type="caution">
    <text evidence="6">The sequence shown here is derived from an EMBL/GenBank/DDBJ whole genome shotgun (WGS) entry which is preliminary data.</text>
</comment>
<dbReference type="RefSeq" id="WP_210655199.1">
    <property type="nucleotide sequence ID" value="NZ_JAGKSP010000001.1"/>
</dbReference>
<evidence type="ECO:0000313" key="7">
    <source>
        <dbReference type="EMBL" id="MBP3963695.1"/>
    </source>
</evidence>
<dbReference type="PROSITE" id="PS50931">
    <property type="entry name" value="HTH_LYSR"/>
    <property type="match status" value="1"/>
</dbReference>
<dbReference type="Pfam" id="PF00126">
    <property type="entry name" value="HTH_1"/>
    <property type="match status" value="1"/>
</dbReference>
<protein>
    <submittedName>
        <fullName evidence="6">LysR family transcriptional regulator</fullName>
    </submittedName>
</protein>
<dbReference type="CDD" id="cd05466">
    <property type="entry name" value="PBP2_LTTR_substrate"/>
    <property type="match status" value="1"/>
</dbReference>
<dbReference type="InterPro" id="IPR050950">
    <property type="entry name" value="HTH-type_LysR_regulators"/>
</dbReference>
<dbReference type="SUPFAM" id="SSF53850">
    <property type="entry name" value="Periplasmic binding protein-like II"/>
    <property type="match status" value="1"/>
</dbReference>
<evidence type="ECO:0000313" key="6">
    <source>
        <dbReference type="EMBL" id="MBP3961635.1"/>
    </source>
</evidence>
<evidence type="ECO:0000256" key="4">
    <source>
        <dbReference type="ARBA" id="ARBA00023163"/>
    </source>
</evidence>
<dbReference type="InterPro" id="IPR011991">
    <property type="entry name" value="ArsR-like_HTH"/>
</dbReference>
<evidence type="ECO:0000256" key="3">
    <source>
        <dbReference type="ARBA" id="ARBA00023125"/>
    </source>
</evidence>
<evidence type="ECO:0000313" key="8">
    <source>
        <dbReference type="Proteomes" id="UP000673394"/>
    </source>
</evidence>
<keyword evidence="2" id="KW-0805">Transcription regulation</keyword>
<dbReference type="InterPro" id="IPR036390">
    <property type="entry name" value="WH_DNA-bd_sf"/>
</dbReference>
<keyword evidence="8" id="KW-1185">Reference proteome</keyword>
<evidence type="ECO:0000256" key="2">
    <source>
        <dbReference type="ARBA" id="ARBA00023015"/>
    </source>
</evidence>
<dbReference type="CDD" id="cd00090">
    <property type="entry name" value="HTH_ARSR"/>
    <property type="match status" value="1"/>
</dbReference>
<dbReference type="InterPro" id="IPR036388">
    <property type="entry name" value="WH-like_DNA-bd_sf"/>
</dbReference>
<evidence type="ECO:0000256" key="1">
    <source>
        <dbReference type="ARBA" id="ARBA00009437"/>
    </source>
</evidence>
<dbReference type="Gene3D" id="1.10.10.10">
    <property type="entry name" value="Winged helix-like DNA-binding domain superfamily/Winged helix DNA-binding domain"/>
    <property type="match status" value="1"/>
</dbReference>
<dbReference type="InterPro" id="IPR005119">
    <property type="entry name" value="LysR_subst-bd"/>
</dbReference>
<keyword evidence="4" id="KW-0804">Transcription</keyword>